<evidence type="ECO:0000313" key="1">
    <source>
        <dbReference type="EMBL" id="GFT89530.1"/>
    </source>
</evidence>
<sequence>MLRYNVLVEGGLVNGAMGVITQIFWPNYRRDQMYDNDIPDLQIEFDRMGIHRLTPIADHFSYQFYFTHIHCSDVDKASKQTLLHRTNMAWHSQSIEIINGAATWVWNHLQKLLIPLLQEYHLYQSAMIY</sequence>
<accession>A0A8X6U8L6</accession>
<dbReference type="EMBL" id="BMAW01024792">
    <property type="protein sequence ID" value="GFT89530.1"/>
    <property type="molecule type" value="Genomic_DNA"/>
</dbReference>
<protein>
    <submittedName>
        <fullName evidence="1">Uncharacterized protein</fullName>
    </submittedName>
</protein>
<comment type="caution">
    <text evidence="1">The sequence shown here is derived from an EMBL/GenBank/DDBJ whole genome shotgun (WGS) entry which is preliminary data.</text>
</comment>
<dbReference type="AlphaFoldDB" id="A0A8X6U8L6"/>
<keyword evidence="2" id="KW-1185">Reference proteome</keyword>
<reference evidence="1" key="1">
    <citation type="submission" date="2020-08" db="EMBL/GenBank/DDBJ databases">
        <title>Multicomponent nature underlies the extraordinary mechanical properties of spider dragline silk.</title>
        <authorList>
            <person name="Kono N."/>
            <person name="Nakamura H."/>
            <person name="Mori M."/>
            <person name="Yoshida Y."/>
            <person name="Ohtoshi R."/>
            <person name="Malay A.D."/>
            <person name="Moran D.A.P."/>
            <person name="Tomita M."/>
            <person name="Numata K."/>
            <person name="Arakawa K."/>
        </authorList>
    </citation>
    <scope>NUCLEOTIDE SEQUENCE</scope>
</reference>
<gene>
    <name evidence="1" type="ORF">NPIL_217071</name>
</gene>
<name>A0A8X6U8L6_NEPPI</name>
<dbReference type="Proteomes" id="UP000887013">
    <property type="component" value="Unassembled WGS sequence"/>
</dbReference>
<organism evidence="1 2">
    <name type="scientific">Nephila pilipes</name>
    <name type="common">Giant wood spider</name>
    <name type="synonym">Nephila maculata</name>
    <dbReference type="NCBI Taxonomy" id="299642"/>
    <lineage>
        <taxon>Eukaryota</taxon>
        <taxon>Metazoa</taxon>
        <taxon>Ecdysozoa</taxon>
        <taxon>Arthropoda</taxon>
        <taxon>Chelicerata</taxon>
        <taxon>Arachnida</taxon>
        <taxon>Araneae</taxon>
        <taxon>Araneomorphae</taxon>
        <taxon>Entelegynae</taxon>
        <taxon>Araneoidea</taxon>
        <taxon>Nephilidae</taxon>
        <taxon>Nephila</taxon>
    </lineage>
</organism>
<evidence type="ECO:0000313" key="2">
    <source>
        <dbReference type="Proteomes" id="UP000887013"/>
    </source>
</evidence>
<proteinExistence type="predicted"/>
<dbReference type="OrthoDB" id="6432165at2759"/>